<protein>
    <recommendedName>
        <fullName evidence="2">Domain of unknown function DB domain-containing protein</fullName>
    </recommendedName>
</protein>
<dbReference type="Pfam" id="PF01682">
    <property type="entry name" value="DB"/>
    <property type="match status" value="1"/>
</dbReference>
<evidence type="ECO:0000256" key="1">
    <source>
        <dbReference type="SAM" id="SignalP"/>
    </source>
</evidence>
<accession>A0AAD5MJP6</accession>
<dbReference type="Proteomes" id="UP001196413">
    <property type="component" value="Unassembled WGS sequence"/>
</dbReference>
<evidence type="ECO:0000313" key="4">
    <source>
        <dbReference type="Proteomes" id="UP001196413"/>
    </source>
</evidence>
<feature type="domain" description="Domain of unknown function DB" evidence="2">
    <location>
        <begin position="82"/>
        <end position="179"/>
    </location>
</feature>
<dbReference type="AlphaFoldDB" id="A0AAD5MJP6"/>
<comment type="caution">
    <text evidence="3">The sequence shown here is derived from an EMBL/GenBank/DDBJ whole genome shotgun (WGS) entry which is preliminary data.</text>
</comment>
<evidence type="ECO:0000259" key="2">
    <source>
        <dbReference type="Pfam" id="PF01682"/>
    </source>
</evidence>
<dbReference type="EMBL" id="JAHQIW010003268">
    <property type="protein sequence ID" value="KAJ1357953.1"/>
    <property type="molecule type" value="Genomic_DNA"/>
</dbReference>
<keyword evidence="1" id="KW-0732">Signal</keyword>
<sequence length="204" mass="22067">MNYFALSLTVFLLSSIRTYACIGYGCFGCLPPLCPGICMAAPRCIGGVCMTARAKAARTFKGDTVVGQIVSAQHPNGHFSRCCSLLDVPPNCQQMCTFDGYNSSAIQSSLSFGSACPVTALSLIHFCAGGGVDHSRCCRAAGIKPECINFCDQRPDKTEQLSISHLMCLDHFDGMKDCFLEHALTEYYRSKQAALDQSNRFASN</sequence>
<proteinExistence type="predicted"/>
<dbReference type="PANTHER" id="PTHR46705:SF11">
    <property type="entry name" value="DOMAIN OF UNKNOWN FUNCTION DB DOMAIN-CONTAINING PROTEIN"/>
    <property type="match status" value="1"/>
</dbReference>
<reference evidence="3" key="1">
    <citation type="submission" date="2021-06" db="EMBL/GenBank/DDBJ databases">
        <title>Parelaphostrongylus tenuis whole genome reference sequence.</title>
        <authorList>
            <person name="Garwood T.J."/>
            <person name="Larsen P.A."/>
            <person name="Fountain-Jones N.M."/>
            <person name="Garbe J.R."/>
            <person name="Macchietto M.G."/>
            <person name="Kania S.A."/>
            <person name="Gerhold R.W."/>
            <person name="Richards J.E."/>
            <person name="Wolf T.M."/>
        </authorList>
    </citation>
    <scope>NUCLEOTIDE SEQUENCE</scope>
    <source>
        <strain evidence="3">MNPRO001-30</strain>
        <tissue evidence="3">Meninges</tissue>
    </source>
</reference>
<feature type="chain" id="PRO_5041906864" description="Domain of unknown function DB domain-containing protein" evidence="1">
    <location>
        <begin position="21"/>
        <end position="204"/>
    </location>
</feature>
<name>A0AAD5MJP6_PARTN</name>
<gene>
    <name evidence="3" type="ORF">KIN20_016229</name>
</gene>
<feature type="signal peptide" evidence="1">
    <location>
        <begin position="1"/>
        <end position="20"/>
    </location>
</feature>
<keyword evidence="4" id="KW-1185">Reference proteome</keyword>
<dbReference type="InterPro" id="IPR002602">
    <property type="entry name" value="DB"/>
</dbReference>
<organism evidence="3 4">
    <name type="scientific">Parelaphostrongylus tenuis</name>
    <name type="common">Meningeal worm</name>
    <dbReference type="NCBI Taxonomy" id="148309"/>
    <lineage>
        <taxon>Eukaryota</taxon>
        <taxon>Metazoa</taxon>
        <taxon>Ecdysozoa</taxon>
        <taxon>Nematoda</taxon>
        <taxon>Chromadorea</taxon>
        <taxon>Rhabditida</taxon>
        <taxon>Rhabditina</taxon>
        <taxon>Rhabditomorpha</taxon>
        <taxon>Strongyloidea</taxon>
        <taxon>Metastrongylidae</taxon>
        <taxon>Parelaphostrongylus</taxon>
    </lineage>
</organism>
<dbReference type="PANTHER" id="PTHR46705">
    <property type="entry name" value="PROTEIN CBG09805"/>
    <property type="match status" value="1"/>
</dbReference>
<evidence type="ECO:0000313" key="3">
    <source>
        <dbReference type="EMBL" id="KAJ1357953.1"/>
    </source>
</evidence>